<dbReference type="Proteomes" id="UP000634136">
    <property type="component" value="Unassembled WGS sequence"/>
</dbReference>
<comment type="caution">
    <text evidence="1">The sequence shown here is derived from an EMBL/GenBank/DDBJ whole genome shotgun (WGS) entry which is preliminary data.</text>
</comment>
<gene>
    <name evidence="1" type="ORF">G2W53_034267</name>
</gene>
<reference evidence="1" key="1">
    <citation type="submission" date="2020-09" db="EMBL/GenBank/DDBJ databases">
        <title>Genome-Enabled Discovery of Anthraquinone Biosynthesis in Senna tora.</title>
        <authorList>
            <person name="Kang S.-H."/>
            <person name="Pandey R.P."/>
            <person name="Lee C.-M."/>
            <person name="Sim J.-S."/>
            <person name="Jeong J.-T."/>
            <person name="Choi B.-S."/>
            <person name="Jung M."/>
            <person name="Ginzburg D."/>
            <person name="Zhao K."/>
            <person name="Won S.Y."/>
            <person name="Oh T.-J."/>
            <person name="Yu Y."/>
            <person name="Kim N.-H."/>
            <person name="Lee O.R."/>
            <person name="Lee T.-H."/>
            <person name="Bashyal P."/>
            <person name="Kim T.-S."/>
            <person name="Lee W.-H."/>
            <person name="Kawkins C."/>
            <person name="Kim C.-K."/>
            <person name="Kim J.S."/>
            <person name="Ahn B.O."/>
            <person name="Rhee S.Y."/>
            <person name="Sohng J.K."/>
        </authorList>
    </citation>
    <scope>NUCLEOTIDE SEQUENCE</scope>
    <source>
        <tissue evidence="1">Leaf</tissue>
    </source>
</reference>
<sequence length="88" mass="9621">MEKARLKARQRVRTIRMAEMDVVDPDSRISVKRDGSNLGEVVLGCGSDASEWCWRGRMSFGGDAVCVCELEGWDGEVDGEGDNGVEAL</sequence>
<protein>
    <submittedName>
        <fullName evidence="1">Putative acyl-activating enzyme 6</fullName>
    </submittedName>
</protein>
<keyword evidence="2" id="KW-1185">Reference proteome</keyword>
<dbReference type="OrthoDB" id="10253115at2759"/>
<name>A0A834WBR1_9FABA</name>
<organism evidence="1 2">
    <name type="scientific">Senna tora</name>
    <dbReference type="NCBI Taxonomy" id="362788"/>
    <lineage>
        <taxon>Eukaryota</taxon>
        <taxon>Viridiplantae</taxon>
        <taxon>Streptophyta</taxon>
        <taxon>Embryophyta</taxon>
        <taxon>Tracheophyta</taxon>
        <taxon>Spermatophyta</taxon>
        <taxon>Magnoliopsida</taxon>
        <taxon>eudicotyledons</taxon>
        <taxon>Gunneridae</taxon>
        <taxon>Pentapetalae</taxon>
        <taxon>rosids</taxon>
        <taxon>fabids</taxon>
        <taxon>Fabales</taxon>
        <taxon>Fabaceae</taxon>
        <taxon>Caesalpinioideae</taxon>
        <taxon>Cassia clade</taxon>
        <taxon>Senna</taxon>
    </lineage>
</organism>
<proteinExistence type="predicted"/>
<dbReference type="EMBL" id="JAAIUW010000010">
    <property type="protein sequence ID" value="KAF7813291.1"/>
    <property type="molecule type" value="Genomic_DNA"/>
</dbReference>
<dbReference type="AlphaFoldDB" id="A0A834WBR1"/>
<evidence type="ECO:0000313" key="1">
    <source>
        <dbReference type="EMBL" id="KAF7813291.1"/>
    </source>
</evidence>
<evidence type="ECO:0000313" key="2">
    <source>
        <dbReference type="Proteomes" id="UP000634136"/>
    </source>
</evidence>
<accession>A0A834WBR1</accession>